<evidence type="ECO:0000256" key="9">
    <source>
        <dbReference type="SAM" id="MobiDB-lite"/>
    </source>
</evidence>
<dbReference type="PRINTS" id="PR00419">
    <property type="entry name" value="ADXRDTASE"/>
</dbReference>
<evidence type="ECO:0000256" key="2">
    <source>
        <dbReference type="ARBA" id="ARBA00022630"/>
    </source>
</evidence>
<evidence type="ECO:0000256" key="5">
    <source>
        <dbReference type="ARBA" id="ARBA00022857"/>
    </source>
</evidence>
<dbReference type="SUPFAM" id="SSF54862">
    <property type="entry name" value="4Fe-4S ferredoxins"/>
    <property type="match status" value="1"/>
</dbReference>
<keyword evidence="4" id="KW-0274">FAD</keyword>
<keyword evidence="12" id="KW-1185">Reference proteome</keyword>
<evidence type="ECO:0000256" key="3">
    <source>
        <dbReference type="ARBA" id="ARBA00022723"/>
    </source>
</evidence>
<dbReference type="PANTHER" id="PTHR48467">
    <property type="entry name" value="GLUTAMATE SYNTHASE 1 [NADH], CHLOROPLASTIC-LIKE"/>
    <property type="match status" value="1"/>
</dbReference>
<dbReference type="Pfam" id="PF13450">
    <property type="entry name" value="NAD_binding_8"/>
    <property type="match status" value="1"/>
</dbReference>
<dbReference type="Pfam" id="PF00037">
    <property type="entry name" value="Fer4"/>
    <property type="match status" value="1"/>
</dbReference>
<evidence type="ECO:0000256" key="1">
    <source>
        <dbReference type="ARBA" id="ARBA00001974"/>
    </source>
</evidence>
<dbReference type="EMBL" id="LDTZ01000014">
    <property type="protein sequence ID" value="KNA92745.1"/>
    <property type="molecule type" value="Genomic_DNA"/>
</dbReference>
<dbReference type="PROSITE" id="PS51379">
    <property type="entry name" value="4FE4S_FER_2"/>
    <property type="match status" value="2"/>
</dbReference>
<comment type="cofactor">
    <cofactor evidence="1">
        <name>FAD</name>
        <dbReference type="ChEBI" id="CHEBI:57692"/>
    </cofactor>
</comment>
<dbReference type="RefSeq" id="WP_049697954.1">
    <property type="nucleotide sequence ID" value="NZ_LDTZ01000014.1"/>
</dbReference>
<dbReference type="InterPro" id="IPR036188">
    <property type="entry name" value="FAD/NAD-bd_sf"/>
</dbReference>
<reference evidence="11 12" key="1">
    <citation type="submission" date="2015-05" db="EMBL/GenBank/DDBJ databases">
        <title>Draft genome sequence of the bacterium Gordonia jacobaea a new member of the Gordonia genus.</title>
        <authorList>
            <person name="Jimenez-Galisteo G."/>
            <person name="Dominguez A."/>
            <person name="Munoz E."/>
            <person name="Vinas M."/>
        </authorList>
    </citation>
    <scope>NUCLEOTIDE SEQUENCE [LARGE SCALE GENOMIC DNA]</scope>
    <source>
        <strain evidence="12">mv1</strain>
    </source>
</reference>
<feature type="domain" description="4Fe-4S ferredoxin-type" evidence="10">
    <location>
        <begin position="1"/>
        <end position="29"/>
    </location>
</feature>
<dbReference type="Proteomes" id="UP000037247">
    <property type="component" value="Unassembled WGS sequence"/>
</dbReference>
<proteinExistence type="predicted"/>
<dbReference type="InterPro" id="IPR017896">
    <property type="entry name" value="4Fe4S_Fe-S-bd"/>
</dbReference>
<protein>
    <submittedName>
        <fullName evidence="11">4Fe-4S ferredoxin</fullName>
    </submittedName>
</protein>
<dbReference type="PANTHER" id="PTHR48467:SF1">
    <property type="entry name" value="GLUTAMATE SYNTHASE 1 [NADH], CHLOROPLASTIC-LIKE"/>
    <property type="match status" value="1"/>
</dbReference>
<evidence type="ECO:0000256" key="4">
    <source>
        <dbReference type="ARBA" id="ARBA00022827"/>
    </source>
</evidence>
<keyword evidence="5" id="KW-0521">NADP</keyword>
<keyword evidence="6" id="KW-0560">Oxidoreductase</keyword>
<evidence type="ECO:0000256" key="6">
    <source>
        <dbReference type="ARBA" id="ARBA00023002"/>
    </source>
</evidence>
<feature type="region of interest" description="Disordered" evidence="9">
    <location>
        <begin position="493"/>
        <end position="516"/>
    </location>
</feature>
<evidence type="ECO:0000313" key="11">
    <source>
        <dbReference type="EMBL" id="KNA92745.1"/>
    </source>
</evidence>
<evidence type="ECO:0000256" key="8">
    <source>
        <dbReference type="ARBA" id="ARBA00023014"/>
    </source>
</evidence>
<evidence type="ECO:0000256" key="7">
    <source>
        <dbReference type="ARBA" id="ARBA00023004"/>
    </source>
</evidence>
<sequence>MPHVVTQSCCGDASCVYACPVNCIHPTPDEPDFATSEMLYIDPTTCVDCGACVSACPVGAIVPSHRIPLGQERFADINALAYAADGQLGLTDARFPVDPVQRLPLAPIEHPRALGIEEPVSVGIVGSGPSAMYAADDLLRHRAVSVIIYERLRRPFGLARYGVAPDHTRTRQVIDLFDDIARNPRVEILLDTEIGRDITLDDLRARHHAVIWAGGAPTDRRLEIENIDAPGVGSATSFVGWYNGHPDFASLDPDLSHPCAVVVGNGNVALDVARILVGGAGRLADTSIAPRALAALESSSIEQVTVLGRRGPEHAAFTLPELVGLVDNGVRVVTDVSAFTDVSHDNLDPVARTKLELLAELATDEPVSGRHIRLAFHHTPQAVSVDGSGAADGLVVANSQRTGPSTTTTLPAGLILTSVGYRGQPVPGLPFDAARALIPHDAGRVVDDGRRVPGMYVTGWIKRGPSGFIGTNKTDSGETVASLLADLEAGLLPRPTRGSKRRPTRGSRATLVRAGR</sequence>
<comment type="caution">
    <text evidence="11">The sequence shown here is derived from an EMBL/GenBank/DDBJ whole genome shotgun (WGS) entry which is preliminary data.</text>
</comment>
<keyword evidence="7" id="KW-0408">Iron</keyword>
<gene>
    <name evidence="11" type="ORF">ABW18_05655</name>
</gene>
<dbReference type="InterPro" id="IPR055275">
    <property type="entry name" value="Ferredox_Rdtase"/>
</dbReference>
<name>A0ABR5IG86_9ACTN</name>
<dbReference type="Gene3D" id="3.50.50.60">
    <property type="entry name" value="FAD/NAD(P)-binding domain"/>
    <property type="match status" value="1"/>
</dbReference>
<evidence type="ECO:0000313" key="12">
    <source>
        <dbReference type="Proteomes" id="UP000037247"/>
    </source>
</evidence>
<organism evidence="11 12">
    <name type="scientific">Gordonia jacobaea</name>
    <dbReference type="NCBI Taxonomy" id="122202"/>
    <lineage>
        <taxon>Bacteria</taxon>
        <taxon>Bacillati</taxon>
        <taxon>Actinomycetota</taxon>
        <taxon>Actinomycetes</taxon>
        <taxon>Mycobacteriales</taxon>
        <taxon>Gordoniaceae</taxon>
        <taxon>Gordonia</taxon>
    </lineage>
</organism>
<dbReference type="SUPFAM" id="SSF51971">
    <property type="entry name" value="Nucleotide-binding domain"/>
    <property type="match status" value="1"/>
</dbReference>
<dbReference type="Gene3D" id="3.30.70.20">
    <property type="match status" value="1"/>
</dbReference>
<keyword evidence="8" id="KW-0411">Iron-sulfur</keyword>
<dbReference type="Gene3D" id="3.40.50.720">
    <property type="entry name" value="NAD(P)-binding Rossmann-like Domain"/>
    <property type="match status" value="1"/>
</dbReference>
<dbReference type="PROSITE" id="PS00198">
    <property type="entry name" value="4FE4S_FER_1"/>
    <property type="match status" value="1"/>
</dbReference>
<keyword evidence="2" id="KW-0285">Flavoprotein</keyword>
<evidence type="ECO:0000259" key="10">
    <source>
        <dbReference type="PROSITE" id="PS51379"/>
    </source>
</evidence>
<feature type="domain" description="4Fe-4S ferredoxin-type" evidence="10">
    <location>
        <begin position="37"/>
        <end position="66"/>
    </location>
</feature>
<keyword evidence="3" id="KW-0479">Metal-binding</keyword>
<accession>A0ABR5IG86</accession>
<dbReference type="InterPro" id="IPR017900">
    <property type="entry name" value="4Fe4S_Fe_S_CS"/>
</dbReference>